<protein>
    <submittedName>
        <fullName evidence="2">Uncharacterized protein</fullName>
    </submittedName>
</protein>
<dbReference type="AlphaFoldDB" id="A0ABD1XPV2"/>
<comment type="caution">
    <text evidence="2">The sequence shown here is derived from an EMBL/GenBank/DDBJ whole genome shotgun (WGS) entry which is preliminary data.</text>
</comment>
<name>A0ABD1XPV2_9MARC</name>
<evidence type="ECO:0000256" key="1">
    <source>
        <dbReference type="SAM" id="MobiDB-lite"/>
    </source>
</evidence>
<keyword evidence="3" id="KW-1185">Reference proteome</keyword>
<evidence type="ECO:0000313" key="3">
    <source>
        <dbReference type="Proteomes" id="UP001605036"/>
    </source>
</evidence>
<dbReference type="EMBL" id="JBHFFA010000008">
    <property type="protein sequence ID" value="KAL2609976.1"/>
    <property type="molecule type" value="Genomic_DNA"/>
</dbReference>
<reference evidence="2 3" key="1">
    <citation type="submission" date="2024-09" db="EMBL/GenBank/DDBJ databases">
        <title>Chromosome-scale assembly of Riccia fluitans.</title>
        <authorList>
            <person name="Paukszto L."/>
            <person name="Sawicki J."/>
            <person name="Karawczyk K."/>
            <person name="Piernik-Szablinska J."/>
            <person name="Szczecinska M."/>
            <person name="Mazdziarz M."/>
        </authorList>
    </citation>
    <scope>NUCLEOTIDE SEQUENCE [LARGE SCALE GENOMIC DNA]</scope>
    <source>
        <strain evidence="2">Rf_01</strain>
        <tissue evidence="2">Aerial parts of the thallus</tissue>
    </source>
</reference>
<feature type="compositionally biased region" description="Low complexity" evidence="1">
    <location>
        <begin position="9"/>
        <end position="21"/>
    </location>
</feature>
<accession>A0ABD1XPV2</accession>
<gene>
    <name evidence="2" type="ORF">R1flu_028549</name>
</gene>
<feature type="region of interest" description="Disordered" evidence="1">
    <location>
        <begin position="1"/>
        <end position="21"/>
    </location>
</feature>
<evidence type="ECO:0000313" key="2">
    <source>
        <dbReference type="EMBL" id="KAL2609976.1"/>
    </source>
</evidence>
<sequence>MEAEEGVMEAEGGVPEPEAGNIEGEEGIMEAEGGVTEVEAGNMEAEKGVTEAKKGITEAKAKNMEAKEGVTKVDGGVMEVDLEEATEAEGGVTEPHLEEVADRERGVMEAKEVAREMECVAGHNIFHQLRSIGHFETCKMEEWKTDWDFRNLVVLPTGWQVEHESHVIDDFHAGGDHETLSDTLAVGDVFVVKADDEEMEYWLL</sequence>
<proteinExistence type="predicted"/>
<organism evidence="2 3">
    <name type="scientific">Riccia fluitans</name>
    <dbReference type="NCBI Taxonomy" id="41844"/>
    <lineage>
        <taxon>Eukaryota</taxon>
        <taxon>Viridiplantae</taxon>
        <taxon>Streptophyta</taxon>
        <taxon>Embryophyta</taxon>
        <taxon>Marchantiophyta</taxon>
        <taxon>Marchantiopsida</taxon>
        <taxon>Marchantiidae</taxon>
        <taxon>Marchantiales</taxon>
        <taxon>Ricciaceae</taxon>
        <taxon>Riccia</taxon>
    </lineage>
</organism>
<dbReference type="Proteomes" id="UP001605036">
    <property type="component" value="Unassembled WGS sequence"/>
</dbReference>